<reference evidence="1 2" key="1">
    <citation type="submission" date="2012-02" db="EMBL/GenBank/DDBJ databases">
        <title>The Genome Sequence of Bacteroides finegoldii CL09T03C10.</title>
        <authorList>
            <consortium name="The Broad Institute Genome Sequencing Platform"/>
            <person name="Earl A."/>
            <person name="Ward D."/>
            <person name="Feldgarden M."/>
            <person name="Gevers D."/>
            <person name="Zitomersky N.L."/>
            <person name="Coyne M.J."/>
            <person name="Comstock L.E."/>
            <person name="Young S.K."/>
            <person name="Zeng Q."/>
            <person name="Gargeya S."/>
            <person name="Fitzgerald M."/>
            <person name="Haas B."/>
            <person name="Abouelleil A."/>
            <person name="Alvarado L."/>
            <person name="Arachchi H.M."/>
            <person name="Berlin A."/>
            <person name="Chapman S.B."/>
            <person name="Gearin G."/>
            <person name="Goldberg J."/>
            <person name="Griggs A."/>
            <person name="Gujja S."/>
            <person name="Hansen M."/>
            <person name="Heiman D."/>
            <person name="Howarth C."/>
            <person name="Larimer J."/>
            <person name="Lui A."/>
            <person name="MacDonald P.J.P."/>
            <person name="McCowen C."/>
            <person name="Montmayeur A."/>
            <person name="Murphy C."/>
            <person name="Neiman D."/>
            <person name="Pearson M."/>
            <person name="Priest M."/>
            <person name="Roberts A."/>
            <person name="Saif S."/>
            <person name="Shea T."/>
            <person name="Sisk P."/>
            <person name="Stolte C."/>
            <person name="Sykes S."/>
            <person name="Wortman J."/>
            <person name="Nusbaum C."/>
            <person name="Birren B."/>
        </authorList>
    </citation>
    <scope>NUCLEOTIDE SEQUENCE [LARGE SCALE GENOMIC DNA]</scope>
    <source>
        <strain evidence="1 2">CL09T03C10</strain>
    </source>
</reference>
<name>K5CSQ2_9BACE</name>
<dbReference type="SUPFAM" id="SSF53448">
    <property type="entry name" value="Nucleotide-diphospho-sugar transferases"/>
    <property type="match status" value="1"/>
</dbReference>
<protein>
    <recommendedName>
        <fullName evidence="3">Glycosyl transferase 64 domain-containing protein</fullName>
    </recommendedName>
</protein>
<proteinExistence type="predicted"/>
<dbReference type="Proteomes" id="UP000007995">
    <property type="component" value="Unassembled WGS sequence"/>
</dbReference>
<dbReference type="EMBL" id="AGXW01000002">
    <property type="protein sequence ID" value="EKJ92425.1"/>
    <property type="molecule type" value="Genomic_DNA"/>
</dbReference>
<dbReference type="InterPro" id="IPR029044">
    <property type="entry name" value="Nucleotide-diphossugar_trans"/>
</dbReference>
<sequence length="306" mass="35408">MGIIQSIRNLKNIYPLIRKEKDILHSELTFERKADELTRMALSSIDSGVTNECYGSSEIIVSLTTFGRRLWRVYLTIESIMQQSMKANRIVLWVNESYKEKLPQILYLQMQRGLEVRFCKDIRSYTKLIPSLLTFPDATIITVDDDIIYDFDMLENLIIPHIADEKTIFANRVHLMTKGKNGSLNSYMGWKWSVPFTGKSNVMNFLTGVGGVLYPVQSFDDEVFNERVFMDICKYADDVWFTAMAIKAGTPIQKTFTFNEKGEGYIENIFVQKIALSNQNINTSNCRNDVQIKAVFSKYNIYDFLY</sequence>
<organism evidence="1 2">
    <name type="scientific">Bacteroides finegoldii CL09T03C10</name>
    <dbReference type="NCBI Taxonomy" id="997888"/>
    <lineage>
        <taxon>Bacteria</taxon>
        <taxon>Pseudomonadati</taxon>
        <taxon>Bacteroidota</taxon>
        <taxon>Bacteroidia</taxon>
        <taxon>Bacteroidales</taxon>
        <taxon>Bacteroidaceae</taxon>
        <taxon>Bacteroides</taxon>
    </lineage>
</organism>
<comment type="caution">
    <text evidence="1">The sequence shown here is derived from an EMBL/GenBank/DDBJ whole genome shotgun (WGS) entry which is preliminary data.</text>
</comment>
<evidence type="ECO:0008006" key="3">
    <source>
        <dbReference type="Google" id="ProtNLM"/>
    </source>
</evidence>
<accession>K5CSQ2</accession>
<gene>
    <name evidence="1" type="ORF">HMPREF1057_01260</name>
</gene>
<dbReference type="HOGENOM" id="CLU_076555_0_1_10"/>
<dbReference type="RefSeq" id="WP_007760762.1">
    <property type="nucleotide sequence ID" value="NZ_AKBZ01000005.1"/>
</dbReference>
<evidence type="ECO:0000313" key="2">
    <source>
        <dbReference type="Proteomes" id="UP000007995"/>
    </source>
</evidence>
<dbReference type="OrthoDB" id="5465469at2"/>
<dbReference type="AlphaFoldDB" id="K5CSQ2"/>
<evidence type="ECO:0000313" key="1">
    <source>
        <dbReference type="EMBL" id="EKJ92425.1"/>
    </source>
</evidence>